<keyword evidence="1" id="KW-0812">Transmembrane</keyword>
<proteinExistence type="predicted"/>
<organism evidence="2 3">
    <name type="scientific">Chitinophaga parva</name>
    <dbReference type="NCBI Taxonomy" id="2169414"/>
    <lineage>
        <taxon>Bacteria</taxon>
        <taxon>Pseudomonadati</taxon>
        <taxon>Bacteroidota</taxon>
        <taxon>Chitinophagia</taxon>
        <taxon>Chitinophagales</taxon>
        <taxon>Chitinophagaceae</taxon>
        <taxon>Chitinophaga</taxon>
    </lineage>
</organism>
<keyword evidence="3" id="KW-1185">Reference proteome</keyword>
<feature type="transmembrane region" description="Helical" evidence="1">
    <location>
        <begin position="42"/>
        <end position="61"/>
    </location>
</feature>
<keyword evidence="1" id="KW-1133">Transmembrane helix</keyword>
<name>A0A2T7BI94_9BACT</name>
<dbReference type="AlphaFoldDB" id="A0A2T7BI94"/>
<reference evidence="2 3" key="1">
    <citation type="submission" date="2018-04" db="EMBL/GenBank/DDBJ databases">
        <title>Chitinophaga fuyangensis sp. nov., isolated from soil in a chemical factory.</title>
        <authorList>
            <person name="Chen K."/>
        </authorList>
    </citation>
    <scope>NUCLEOTIDE SEQUENCE [LARGE SCALE GENOMIC DNA]</scope>
    <source>
        <strain evidence="2 3">LY-1</strain>
    </source>
</reference>
<evidence type="ECO:0000256" key="1">
    <source>
        <dbReference type="SAM" id="Phobius"/>
    </source>
</evidence>
<protein>
    <submittedName>
        <fullName evidence="2">Uncharacterized protein</fullName>
    </submittedName>
</protein>
<gene>
    <name evidence="2" type="ORF">DCC81_17265</name>
</gene>
<accession>A0A2T7BI94</accession>
<comment type="caution">
    <text evidence="2">The sequence shown here is derived from an EMBL/GenBank/DDBJ whole genome shotgun (WGS) entry which is preliminary data.</text>
</comment>
<sequence length="64" mass="7400">MNSHLIIGIIFLVAGLFQSVTAFLLFRGQQHYTMRFLGKKGSAVFYLLLACLMYFLAWFNLAHR</sequence>
<dbReference type="EMBL" id="QCYK01000002">
    <property type="protein sequence ID" value="PUZ25994.1"/>
    <property type="molecule type" value="Genomic_DNA"/>
</dbReference>
<evidence type="ECO:0000313" key="3">
    <source>
        <dbReference type="Proteomes" id="UP000244450"/>
    </source>
</evidence>
<dbReference type="Proteomes" id="UP000244450">
    <property type="component" value="Unassembled WGS sequence"/>
</dbReference>
<feature type="transmembrane region" description="Helical" evidence="1">
    <location>
        <begin position="6"/>
        <end position="26"/>
    </location>
</feature>
<keyword evidence="1" id="KW-0472">Membrane</keyword>
<evidence type="ECO:0000313" key="2">
    <source>
        <dbReference type="EMBL" id="PUZ25994.1"/>
    </source>
</evidence>